<dbReference type="InterPro" id="IPR036179">
    <property type="entry name" value="Ig-like_dom_sf"/>
</dbReference>
<dbReference type="Proteomes" id="UP000186922">
    <property type="component" value="Unassembled WGS sequence"/>
</dbReference>
<reference evidence="2 3" key="1">
    <citation type="journal article" date="2016" name="Nat. Commun.">
        <title>Extremotolerant tardigrade genome and improved radiotolerance of human cultured cells by tardigrade-unique protein.</title>
        <authorList>
            <person name="Hashimoto T."/>
            <person name="Horikawa D.D."/>
            <person name="Saito Y."/>
            <person name="Kuwahara H."/>
            <person name="Kozuka-Hata H."/>
            <person name="Shin-I T."/>
            <person name="Minakuchi Y."/>
            <person name="Ohishi K."/>
            <person name="Motoyama A."/>
            <person name="Aizu T."/>
            <person name="Enomoto A."/>
            <person name="Kondo K."/>
            <person name="Tanaka S."/>
            <person name="Hara Y."/>
            <person name="Koshikawa S."/>
            <person name="Sagara H."/>
            <person name="Miura T."/>
            <person name="Yokobori S."/>
            <person name="Miyagawa K."/>
            <person name="Suzuki Y."/>
            <person name="Kubo T."/>
            <person name="Oyama M."/>
            <person name="Kohara Y."/>
            <person name="Fujiyama A."/>
            <person name="Arakawa K."/>
            <person name="Katayama T."/>
            <person name="Toyoda A."/>
            <person name="Kunieda T."/>
        </authorList>
    </citation>
    <scope>NUCLEOTIDE SEQUENCE [LARGE SCALE GENOMIC DNA]</scope>
    <source>
        <strain evidence="2 3">YOKOZUNA-1</strain>
    </source>
</reference>
<keyword evidence="3" id="KW-1185">Reference proteome</keyword>
<keyword evidence="1" id="KW-0812">Transmembrane</keyword>
<keyword evidence="1" id="KW-1133">Transmembrane helix</keyword>
<keyword evidence="1" id="KW-0472">Membrane</keyword>
<comment type="caution">
    <text evidence="2">The sequence shown here is derived from an EMBL/GenBank/DDBJ whole genome shotgun (WGS) entry which is preliminary data.</text>
</comment>
<evidence type="ECO:0000313" key="3">
    <source>
        <dbReference type="Proteomes" id="UP000186922"/>
    </source>
</evidence>
<accession>A0A1D1VG22</accession>
<organism evidence="2 3">
    <name type="scientific">Ramazzottius varieornatus</name>
    <name type="common">Water bear</name>
    <name type="synonym">Tardigrade</name>
    <dbReference type="NCBI Taxonomy" id="947166"/>
    <lineage>
        <taxon>Eukaryota</taxon>
        <taxon>Metazoa</taxon>
        <taxon>Ecdysozoa</taxon>
        <taxon>Tardigrada</taxon>
        <taxon>Eutardigrada</taxon>
        <taxon>Parachela</taxon>
        <taxon>Hypsibioidea</taxon>
        <taxon>Ramazzottiidae</taxon>
        <taxon>Ramazzottius</taxon>
    </lineage>
</organism>
<gene>
    <name evidence="2" type="primary">RvY_10074</name>
    <name evidence="2" type="synonym">RvY_10074.2</name>
    <name evidence="2" type="ORF">RvY_10074-2</name>
</gene>
<dbReference type="AlphaFoldDB" id="A0A1D1VG22"/>
<dbReference type="EMBL" id="BDGG01000005">
    <property type="protein sequence ID" value="GAU99012.1"/>
    <property type="molecule type" value="Genomic_DNA"/>
</dbReference>
<dbReference type="SUPFAM" id="SSF48726">
    <property type="entry name" value="Immunoglobulin"/>
    <property type="match status" value="1"/>
</dbReference>
<proteinExistence type="predicted"/>
<evidence type="ECO:0008006" key="4">
    <source>
        <dbReference type="Google" id="ProtNLM"/>
    </source>
</evidence>
<feature type="transmembrane region" description="Helical" evidence="1">
    <location>
        <begin position="100"/>
        <end position="117"/>
    </location>
</feature>
<sequence length="118" mass="12904">MTKVAGISKSSYIVHPAYCEVVAEKSASEYHWAYIPLNSNHSWSLLPYTTPSINVSADESGTYQCSGRLDIGWSRWSAPVLITPSSTAALISASGRPGKNLWTIPTFCFTILLIGIFF</sequence>
<evidence type="ECO:0000256" key="1">
    <source>
        <dbReference type="SAM" id="Phobius"/>
    </source>
</evidence>
<name>A0A1D1VG22_RAMVA</name>
<protein>
    <recommendedName>
        <fullName evidence="4">Ig-like domain-containing protein</fullName>
    </recommendedName>
</protein>
<evidence type="ECO:0000313" key="2">
    <source>
        <dbReference type="EMBL" id="GAU99012.1"/>
    </source>
</evidence>